<accession>A0ABT6FBS0</accession>
<reference evidence="2 3" key="1">
    <citation type="submission" date="2023-03" db="EMBL/GenBank/DDBJ databases">
        <title>Paludisphaera mucosa sp. nov. a novel planctomycete from northern fen.</title>
        <authorList>
            <person name="Ivanova A."/>
        </authorList>
    </citation>
    <scope>NUCLEOTIDE SEQUENCE [LARGE SCALE GENOMIC DNA]</scope>
    <source>
        <strain evidence="2 3">Pla2</strain>
    </source>
</reference>
<feature type="region of interest" description="Disordered" evidence="1">
    <location>
        <begin position="77"/>
        <end position="167"/>
    </location>
</feature>
<dbReference type="RefSeq" id="WP_277861397.1">
    <property type="nucleotide sequence ID" value="NZ_JARRAG010000002.1"/>
</dbReference>
<proteinExistence type="predicted"/>
<dbReference type="Proteomes" id="UP001216907">
    <property type="component" value="Unassembled WGS sequence"/>
</dbReference>
<evidence type="ECO:0000313" key="2">
    <source>
        <dbReference type="EMBL" id="MDG3005048.1"/>
    </source>
</evidence>
<sequence>MSLDEPDPLIALEGRLAAWLPASGGLDRGRMLYEAGRAAATAERRGAFRTLAAATLTLGLASIALATGWGLERRRAVAPESERIAGRPDAGLARSTPDLARPAPPRPQVADERGRPFAATSYLELTRRIADGRFEPEVQPRPPGGGSADPPESAPIRVGDRDRFLNL</sequence>
<feature type="compositionally biased region" description="Basic and acidic residues" evidence="1">
    <location>
        <begin position="158"/>
        <end position="167"/>
    </location>
</feature>
<evidence type="ECO:0000256" key="1">
    <source>
        <dbReference type="SAM" id="MobiDB-lite"/>
    </source>
</evidence>
<evidence type="ECO:0000313" key="3">
    <source>
        <dbReference type="Proteomes" id="UP001216907"/>
    </source>
</evidence>
<keyword evidence="3" id="KW-1185">Reference proteome</keyword>
<gene>
    <name evidence="2" type="ORF">PZE19_14770</name>
</gene>
<feature type="compositionally biased region" description="Basic and acidic residues" evidence="1">
    <location>
        <begin position="77"/>
        <end position="86"/>
    </location>
</feature>
<comment type="caution">
    <text evidence="2">The sequence shown here is derived from an EMBL/GenBank/DDBJ whole genome shotgun (WGS) entry which is preliminary data.</text>
</comment>
<dbReference type="EMBL" id="JARRAG010000002">
    <property type="protein sequence ID" value="MDG3005048.1"/>
    <property type="molecule type" value="Genomic_DNA"/>
</dbReference>
<feature type="compositionally biased region" description="Basic and acidic residues" evidence="1">
    <location>
        <begin position="125"/>
        <end position="138"/>
    </location>
</feature>
<protein>
    <submittedName>
        <fullName evidence="2">Uncharacterized protein</fullName>
    </submittedName>
</protein>
<organism evidence="2 3">
    <name type="scientific">Paludisphaera mucosa</name>
    <dbReference type="NCBI Taxonomy" id="3030827"/>
    <lineage>
        <taxon>Bacteria</taxon>
        <taxon>Pseudomonadati</taxon>
        <taxon>Planctomycetota</taxon>
        <taxon>Planctomycetia</taxon>
        <taxon>Isosphaerales</taxon>
        <taxon>Isosphaeraceae</taxon>
        <taxon>Paludisphaera</taxon>
    </lineage>
</organism>
<name>A0ABT6FBS0_9BACT</name>